<dbReference type="InterPro" id="IPR011060">
    <property type="entry name" value="RibuloseP-bd_barrel"/>
</dbReference>
<comment type="caution">
    <text evidence="3">The sequence shown here is derived from an EMBL/GenBank/DDBJ whole genome shotgun (WGS) entry which is preliminary data.</text>
</comment>
<evidence type="ECO:0008006" key="5">
    <source>
        <dbReference type="Google" id="ProtNLM"/>
    </source>
</evidence>
<keyword evidence="2" id="KW-0413">Isomerase</keyword>
<dbReference type="SUPFAM" id="SSF51366">
    <property type="entry name" value="Ribulose-phoshate binding barrel"/>
    <property type="match status" value="1"/>
</dbReference>
<dbReference type="AlphaFoldDB" id="A0A1G2KQT3"/>
<protein>
    <recommendedName>
        <fullName evidence="5">Ribulose-phosphate 3-epimerase</fullName>
    </recommendedName>
</protein>
<dbReference type="InterPro" id="IPR013785">
    <property type="entry name" value="Aldolase_TIM"/>
</dbReference>
<dbReference type="PANTHER" id="PTHR11749">
    <property type="entry name" value="RIBULOSE-5-PHOSPHATE-3-EPIMERASE"/>
    <property type="match status" value="1"/>
</dbReference>
<dbReference type="Gene3D" id="3.20.20.70">
    <property type="entry name" value="Aldolase class I"/>
    <property type="match status" value="1"/>
</dbReference>
<dbReference type="EMBL" id="MHQK01000018">
    <property type="protein sequence ID" value="OHA01788.1"/>
    <property type="molecule type" value="Genomic_DNA"/>
</dbReference>
<dbReference type="Pfam" id="PF00834">
    <property type="entry name" value="Ribul_P_3_epim"/>
    <property type="match status" value="1"/>
</dbReference>
<sequence>MNVEIIPAVNAIDWRSVEERIKLVESHAEWVHLDVADGSFTPNALWNNPADLKNLKTTLKLEVHLMVKNPEAVIDAWIAAGAKRLIVHVESMNDFETIKQTCEAAGVELVLSITPESSWTILIPFIKRGVNAFQILAVHPGVSGQQFIEGGIAATPYLESSYDKIKRLREQCPTCSIEVDGGVKLGIAKQCKEAGANRFAAASAIYSQPDIAKAVEDLKKDVSD</sequence>
<dbReference type="GO" id="GO:0046872">
    <property type="term" value="F:metal ion binding"/>
    <property type="evidence" value="ECO:0007669"/>
    <property type="project" value="UniProtKB-KW"/>
</dbReference>
<name>A0A1G2KQT3_9BACT</name>
<reference evidence="3 4" key="1">
    <citation type="journal article" date="2016" name="Nat. Commun.">
        <title>Thousands of microbial genomes shed light on interconnected biogeochemical processes in an aquifer system.</title>
        <authorList>
            <person name="Anantharaman K."/>
            <person name="Brown C.T."/>
            <person name="Hug L.A."/>
            <person name="Sharon I."/>
            <person name="Castelle C.J."/>
            <person name="Probst A.J."/>
            <person name="Thomas B.C."/>
            <person name="Singh A."/>
            <person name="Wilkins M.J."/>
            <person name="Karaoz U."/>
            <person name="Brodie E.L."/>
            <person name="Williams K.H."/>
            <person name="Hubbard S.S."/>
            <person name="Banfield J.F."/>
        </authorList>
    </citation>
    <scope>NUCLEOTIDE SEQUENCE [LARGE SCALE GENOMIC DNA]</scope>
</reference>
<organism evidence="3 4">
    <name type="scientific">Candidatus Sungbacteria bacterium RIFCSPHIGHO2_02_FULL_49_20</name>
    <dbReference type="NCBI Taxonomy" id="1802272"/>
    <lineage>
        <taxon>Bacteria</taxon>
        <taxon>Candidatus Sungiibacteriota</taxon>
    </lineage>
</organism>
<keyword evidence="1" id="KW-0479">Metal-binding</keyword>
<evidence type="ECO:0000313" key="3">
    <source>
        <dbReference type="EMBL" id="OHA01788.1"/>
    </source>
</evidence>
<gene>
    <name evidence="3" type="ORF">A3C12_01530</name>
</gene>
<dbReference type="Proteomes" id="UP000178710">
    <property type="component" value="Unassembled WGS sequence"/>
</dbReference>
<dbReference type="GO" id="GO:0005975">
    <property type="term" value="P:carbohydrate metabolic process"/>
    <property type="evidence" value="ECO:0007669"/>
    <property type="project" value="InterPro"/>
</dbReference>
<evidence type="ECO:0000256" key="2">
    <source>
        <dbReference type="ARBA" id="ARBA00023235"/>
    </source>
</evidence>
<dbReference type="GO" id="GO:0016857">
    <property type="term" value="F:racemase and epimerase activity, acting on carbohydrates and derivatives"/>
    <property type="evidence" value="ECO:0007669"/>
    <property type="project" value="InterPro"/>
</dbReference>
<accession>A0A1G2KQT3</accession>
<evidence type="ECO:0000313" key="4">
    <source>
        <dbReference type="Proteomes" id="UP000178710"/>
    </source>
</evidence>
<evidence type="ECO:0000256" key="1">
    <source>
        <dbReference type="ARBA" id="ARBA00022723"/>
    </source>
</evidence>
<dbReference type="InterPro" id="IPR000056">
    <property type="entry name" value="Ribul_P_3_epim-like"/>
</dbReference>
<proteinExistence type="predicted"/>